<reference evidence="1 2" key="1">
    <citation type="submission" date="2014-07" db="EMBL/GenBank/DDBJ databases">
        <title>Methanogenic archaea and the global carbon cycle.</title>
        <authorList>
            <person name="Henriksen J.R."/>
            <person name="Luke J."/>
            <person name="Reinhart S."/>
            <person name="Benedict M.N."/>
            <person name="Youngblut N.D."/>
            <person name="Metcalf M.E."/>
            <person name="Whitaker R.J."/>
            <person name="Metcalf W.W."/>
        </authorList>
    </citation>
    <scope>NUCLEOTIDE SEQUENCE [LARGE SCALE GENOMIC DNA]</scope>
    <source>
        <strain evidence="1 2">Z-7289</strain>
    </source>
</reference>
<dbReference type="InterPro" id="IPR003787">
    <property type="entry name" value="Sulphur_relay_DsrE/F-like"/>
</dbReference>
<dbReference type="PATRIC" id="fig|1434111.4.peg.768"/>
<dbReference type="HOGENOM" id="CLU_167315_0_0_2"/>
<dbReference type="Pfam" id="PF02635">
    <property type="entry name" value="DsrE"/>
    <property type="match status" value="1"/>
</dbReference>
<sequence length="128" mass="14403">MRLEEYGYYEVRIPMKSVFYLLDTAPYGSEKAFGALNAAAVSLNRMRVTLGLYEDGVYLVAAGQDSRKLGVPNLSDILYSYGELRVFVHEPSLVERGLFGENLIETVELVDEEDFLEAMESSDCVLFL</sequence>
<dbReference type="KEGG" id="mls:MSLAZ_0612"/>
<dbReference type="PANTHER" id="PTHR34874:SF1">
    <property type="entry name" value="PROTEIN YCHN"/>
    <property type="match status" value="1"/>
</dbReference>
<dbReference type="EMBL" id="CP009515">
    <property type="protein sequence ID" value="AKB73873.1"/>
    <property type="molecule type" value="Genomic_DNA"/>
</dbReference>
<dbReference type="InterPro" id="IPR027396">
    <property type="entry name" value="DsrEFH-like"/>
</dbReference>
<dbReference type="GO" id="GO:0005829">
    <property type="term" value="C:cytosol"/>
    <property type="evidence" value="ECO:0007669"/>
    <property type="project" value="TreeGrafter"/>
</dbReference>
<dbReference type="STRING" id="1434111.MSLAZ_0612"/>
<accession>A0A0E3S4S1</accession>
<dbReference type="AlphaFoldDB" id="A0A0E3S4S1"/>
<dbReference type="Proteomes" id="UP000033072">
    <property type="component" value="Chromosome"/>
</dbReference>
<dbReference type="Gene3D" id="3.40.1260.10">
    <property type="entry name" value="DsrEFH-like"/>
    <property type="match status" value="1"/>
</dbReference>
<name>A0A0E3S4S1_9EURY</name>
<keyword evidence="2" id="KW-1185">Reference proteome</keyword>
<dbReference type="SUPFAM" id="SSF75169">
    <property type="entry name" value="DsrEFH-like"/>
    <property type="match status" value="1"/>
</dbReference>
<organism evidence="1 2">
    <name type="scientific">Methanosarcina lacustris Z-7289</name>
    <dbReference type="NCBI Taxonomy" id="1434111"/>
    <lineage>
        <taxon>Archaea</taxon>
        <taxon>Methanobacteriati</taxon>
        <taxon>Methanobacteriota</taxon>
        <taxon>Stenosarchaea group</taxon>
        <taxon>Methanomicrobia</taxon>
        <taxon>Methanosarcinales</taxon>
        <taxon>Methanosarcinaceae</taxon>
        <taxon>Methanosarcina</taxon>
    </lineage>
</organism>
<gene>
    <name evidence="1" type="ORF">MSLAZ_0612</name>
</gene>
<evidence type="ECO:0000313" key="2">
    <source>
        <dbReference type="Proteomes" id="UP000033072"/>
    </source>
</evidence>
<proteinExistence type="predicted"/>
<dbReference type="PANTHER" id="PTHR34874">
    <property type="entry name" value="PROTEIN YCHN"/>
    <property type="match status" value="1"/>
</dbReference>
<evidence type="ECO:0000313" key="1">
    <source>
        <dbReference type="EMBL" id="AKB73873.1"/>
    </source>
</evidence>
<protein>
    <submittedName>
        <fullName evidence="1">Uncharacterized protein involved in the oxidation of intracellular sulfur</fullName>
    </submittedName>
</protein>